<gene>
    <name evidence="3" type="ORF">WQQ_32040</name>
</gene>
<dbReference type="SUPFAM" id="SSF56935">
    <property type="entry name" value="Porins"/>
    <property type="match status" value="1"/>
</dbReference>
<dbReference type="AlphaFoldDB" id="I7ZD72"/>
<name>I7ZD72_9GAMM</name>
<feature type="signal peptide" evidence="2">
    <location>
        <begin position="1"/>
        <end position="22"/>
    </location>
</feature>
<organism evidence="3 4">
    <name type="scientific">Hydrocarboniphaga effusa AP103</name>
    <dbReference type="NCBI Taxonomy" id="1172194"/>
    <lineage>
        <taxon>Bacteria</taxon>
        <taxon>Pseudomonadati</taxon>
        <taxon>Pseudomonadota</taxon>
        <taxon>Gammaproteobacteria</taxon>
        <taxon>Nevskiales</taxon>
        <taxon>Nevskiaceae</taxon>
        <taxon>Hydrocarboniphaga</taxon>
    </lineage>
</organism>
<evidence type="ECO:0000313" key="4">
    <source>
        <dbReference type="Proteomes" id="UP000003704"/>
    </source>
</evidence>
<dbReference type="EMBL" id="AKGD01000002">
    <property type="protein sequence ID" value="EIT69622.1"/>
    <property type="molecule type" value="Genomic_DNA"/>
</dbReference>
<dbReference type="Proteomes" id="UP000003704">
    <property type="component" value="Unassembled WGS sequence"/>
</dbReference>
<dbReference type="STRING" id="1172194.WQQ_32040"/>
<evidence type="ECO:0000256" key="2">
    <source>
        <dbReference type="SAM" id="SignalP"/>
    </source>
</evidence>
<dbReference type="InterPro" id="IPR010870">
    <property type="entry name" value="Porin_O/P"/>
</dbReference>
<dbReference type="OrthoDB" id="9807854at2"/>
<accession>I7ZD72</accession>
<keyword evidence="2" id="KW-0732">Signal</keyword>
<proteinExistence type="predicted"/>
<comment type="caution">
    <text evidence="3">The sequence shown here is derived from an EMBL/GenBank/DDBJ whole genome shotgun (WGS) entry which is preliminary data.</text>
</comment>
<dbReference type="Gene3D" id="2.40.160.10">
    <property type="entry name" value="Porin"/>
    <property type="match status" value="1"/>
</dbReference>
<dbReference type="InterPro" id="IPR023614">
    <property type="entry name" value="Porin_dom_sf"/>
</dbReference>
<feature type="chain" id="PRO_5003712564" evidence="2">
    <location>
        <begin position="23"/>
        <end position="459"/>
    </location>
</feature>
<protein>
    <submittedName>
        <fullName evidence="3">Secreted protein</fullName>
    </submittedName>
</protein>
<feature type="region of interest" description="Disordered" evidence="1">
    <location>
        <begin position="56"/>
        <end position="81"/>
    </location>
</feature>
<dbReference type="Pfam" id="PF07396">
    <property type="entry name" value="Porin_O_P"/>
    <property type="match status" value="1"/>
</dbReference>
<sequence>MKKTPLAAALLLSSLSPIEVNAENLDLYVDKNTRQIYSEPGPDRVKLGTFKQVEDKVQLPPPPPAPAPATVASPQPKTPSDKKWFEKLSLRGYTQIRLDEPLSGDSQELRAPGDRFIGDNQSLGIRRARVVLSGDVSDHVSIYLQPDFASTPSGSSTGNFAQLRDIYADLYFDKDREYRVRVGQSKVPYGWENMQSSQNRLTLDRADALNSAVRDERDLGAFFYYTPKAVGERYRHLIRDGLKGSGDYGMFGLGVYNGQGANRAEGNDSFHTVAHATYPFEFANGQIVELGVDAYTGYFKIGTGSITVDGSSFTPATDARQHGFKDQRVAAHFIVYPQPFGLQGEWTVGRGPELDIDAQEVRVRSLSGGYLQAMYKLDTKEHGVFFPYIKGQTYDGASKFDTNAPKMKVDEVEAGIEWQIRPELELVAAYAHMERTNVGSAPYNVVDGDLLRFQLQINY</sequence>
<dbReference type="RefSeq" id="WP_007186143.1">
    <property type="nucleotide sequence ID" value="NZ_AKGD01000002.1"/>
</dbReference>
<dbReference type="PATRIC" id="fig|1172194.4.peg.3105"/>
<evidence type="ECO:0000256" key="1">
    <source>
        <dbReference type="SAM" id="MobiDB-lite"/>
    </source>
</evidence>
<keyword evidence="4" id="KW-1185">Reference proteome</keyword>
<reference evidence="3 4" key="1">
    <citation type="journal article" date="2012" name="J. Bacteriol.">
        <title>Genome Sequence of n-Alkane-Degrading Hydrocarboniphaga effusa Strain AP103T (ATCC BAA-332T).</title>
        <authorList>
            <person name="Chang H.K."/>
            <person name="Zylstra G.J."/>
            <person name="Chae J.C."/>
        </authorList>
    </citation>
    <scope>NUCLEOTIDE SEQUENCE [LARGE SCALE GENOMIC DNA]</scope>
    <source>
        <strain evidence="3 4">AP103</strain>
    </source>
</reference>
<evidence type="ECO:0000313" key="3">
    <source>
        <dbReference type="EMBL" id="EIT69622.1"/>
    </source>
</evidence>